<reference evidence="2" key="2">
    <citation type="submission" date="2006-06" db="EMBL/GenBank/DDBJ databases">
        <authorList>
            <person name="Buell R."/>
            <person name="Wing R.A."/>
            <person name="McCombie W.A."/>
            <person name="Ouyang S."/>
        </authorList>
    </citation>
    <scope>NUCLEOTIDE SEQUENCE</scope>
</reference>
<feature type="compositionally biased region" description="Acidic residues" evidence="1">
    <location>
        <begin position="299"/>
        <end position="327"/>
    </location>
</feature>
<name>Q10NV5_ORYSJ</name>
<feature type="region of interest" description="Disordered" evidence="1">
    <location>
        <begin position="283"/>
        <end position="350"/>
    </location>
</feature>
<proteinExistence type="predicted"/>
<protein>
    <submittedName>
        <fullName evidence="2">Uncharacterized protein</fullName>
    </submittedName>
</protein>
<dbReference type="AlphaFoldDB" id="Q10NV5"/>
<evidence type="ECO:0000313" key="2">
    <source>
        <dbReference type="EMBL" id="ABF95051.1"/>
    </source>
</evidence>
<gene>
    <name evidence="2" type="ordered locus">LOC_Os03g15170</name>
</gene>
<organism evidence="2">
    <name type="scientific">Oryza sativa subsp. japonica</name>
    <name type="common">Rice</name>
    <dbReference type="NCBI Taxonomy" id="39947"/>
    <lineage>
        <taxon>Eukaryota</taxon>
        <taxon>Viridiplantae</taxon>
        <taxon>Streptophyta</taxon>
        <taxon>Embryophyta</taxon>
        <taxon>Tracheophyta</taxon>
        <taxon>Spermatophyta</taxon>
        <taxon>Magnoliopsida</taxon>
        <taxon>Liliopsida</taxon>
        <taxon>Poales</taxon>
        <taxon>Poaceae</taxon>
        <taxon>BOP clade</taxon>
        <taxon>Oryzoideae</taxon>
        <taxon>Oryzeae</taxon>
        <taxon>Oryzinae</taxon>
        <taxon>Oryza</taxon>
        <taxon>Oryza sativa</taxon>
    </lineage>
</organism>
<evidence type="ECO:0000256" key="1">
    <source>
        <dbReference type="SAM" id="MobiDB-lite"/>
    </source>
</evidence>
<sequence length="350" mass="39765">MRKKNNEVFNQVMQVCHNKNLGDILALEYDWNEEVIAQFYATAFFGTTRKGTPYVKWLTEGVRHKISMAQFAKMLGLDDEDLIRPNIHSEAPLPMIKTKFMYAKDAPRTCMGSTHGLHPNYKVLYSIFRWSFLPKVGDATALPSKHAHLLSCMRYNQPPFSVMKLIWYEIANTILEPKRGCIYAPFIIKMIETVTGWSLDLFLLLQLVLLLVPHQVPRVLLPSRRHFRQFFCMCAKTAKKVKKIERRQKEDRREAGKEVLDDSEDEVYVDPFEAYEAASNVAVEGPSTFFNEESSHSVDDDDDDDDGDEGDTEAAAEDAPTDVDEGDTAAQSDESHLSGDTEIVPSDGDE</sequence>
<reference evidence="2" key="1">
    <citation type="journal article" date="2005" name="Genome Res.">
        <title>Sequence, annotation, and analysis of synteny between rice chromosome 3 and diverged grass species.</title>
        <authorList>
            <consortium name="Rice Chromosome 3 Sequencing Consortium"/>
            <person name="Buell C.R."/>
            <person name="Yuan Q."/>
            <person name="Ouyang S."/>
            <person name="Liu J."/>
            <person name="Zhu W."/>
            <person name="Wang A."/>
            <person name="Maiti R."/>
            <person name="Haas B."/>
            <person name="Wortman J."/>
            <person name="Pertea M."/>
            <person name="Jones K.M."/>
            <person name="Kim M."/>
            <person name="Overton L."/>
            <person name="Tsitrin T."/>
            <person name="Fadrosh D."/>
            <person name="Bera J."/>
            <person name="Weaver B."/>
            <person name="Jin S."/>
            <person name="Johri S."/>
            <person name="Reardon M."/>
            <person name="Webb K."/>
            <person name="Hill J."/>
            <person name="Moffat K."/>
            <person name="Tallon L."/>
            <person name="Van Aken S."/>
            <person name="Lewis M."/>
            <person name="Utterback T."/>
            <person name="Feldblyum T."/>
            <person name="Zismann V."/>
            <person name="Iobst S."/>
            <person name="Hsiao J."/>
            <person name="de Vazeille A.R."/>
            <person name="Salzberg S.L."/>
            <person name="White O."/>
            <person name="Fraser C."/>
            <person name="Yu Y."/>
            <person name="Kim H."/>
            <person name="Rambo T."/>
            <person name="Currie J."/>
            <person name="Collura K."/>
            <person name="Kernodle-Thompson S."/>
            <person name="Wei F."/>
            <person name="Kudrna K."/>
            <person name="Ammiraju J.S."/>
            <person name="Luo M."/>
            <person name="Goicoechea J.L."/>
            <person name="Wing R.A."/>
            <person name="Henry D."/>
            <person name="Oates R."/>
            <person name="Palmer M."/>
            <person name="Pries G."/>
            <person name="Saski C."/>
            <person name="Simmons J."/>
            <person name="Soderlund C."/>
            <person name="Nelson W."/>
            <person name="de la Bastide M."/>
            <person name="Spiegel L."/>
            <person name="Nascimento L."/>
            <person name="Huang E."/>
            <person name="Preston R."/>
            <person name="Zutavern T."/>
            <person name="Palmer L."/>
            <person name="O'Shaughnessy A."/>
            <person name="Dike S."/>
            <person name="McCombie W.R."/>
            <person name="Minx P."/>
            <person name="Cordum H."/>
            <person name="Wilson R."/>
            <person name="Jin W."/>
            <person name="Lee H.R."/>
            <person name="Jiang J."/>
            <person name="Jackson S."/>
        </authorList>
    </citation>
    <scope>NUCLEOTIDE SEQUENCE [LARGE SCALE GENOMIC DNA]</scope>
</reference>
<accession>Q10NV5</accession>
<dbReference type="EMBL" id="DP000009">
    <property type="protein sequence ID" value="ABF95051.1"/>
    <property type="molecule type" value="Genomic_DNA"/>
</dbReference>